<organism evidence="1 2">
    <name type="scientific">Timema podura</name>
    <name type="common">Walking stick</name>
    <dbReference type="NCBI Taxonomy" id="61482"/>
    <lineage>
        <taxon>Eukaryota</taxon>
        <taxon>Metazoa</taxon>
        <taxon>Ecdysozoa</taxon>
        <taxon>Arthropoda</taxon>
        <taxon>Hexapoda</taxon>
        <taxon>Insecta</taxon>
        <taxon>Pterygota</taxon>
        <taxon>Neoptera</taxon>
        <taxon>Polyneoptera</taxon>
        <taxon>Phasmatodea</taxon>
        <taxon>Timematodea</taxon>
        <taxon>Timematoidea</taxon>
        <taxon>Timematidae</taxon>
        <taxon>Timema</taxon>
    </lineage>
</organism>
<reference evidence="1" key="1">
    <citation type="submission" date="2021-03" db="EMBL/GenBank/DDBJ databases">
        <authorList>
            <person name="Tran Van P."/>
        </authorList>
    </citation>
    <scope>NUCLEOTIDE SEQUENCE</scope>
</reference>
<keyword evidence="2" id="KW-1185">Reference proteome</keyword>
<evidence type="ECO:0000313" key="2">
    <source>
        <dbReference type="Proteomes" id="UP001153148"/>
    </source>
</evidence>
<evidence type="ECO:0000313" key="1">
    <source>
        <dbReference type="EMBL" id="CAG2067017.1"/>
    </source>
</evidence>
<dbReference type="Proteomes" id="UP001153148">
    <property type="component" value="Unassembled WGS sequence"/>
</dbReference>
<gene>
    <name evidence="1" type="ORF">TPAB3V08_LOCUS13960</name>
</gene>
<protein>
    <submittedName>
        <fullName evidence="1">Uncharacterized protein</fullName>
    </submittedName>
</protein>
<feature type="non-terminal residue" evidence="1">
    <location>
        <position position="125"/>
    </location>
</feature>
<accession>A0ABN7PLW7</accession>
<name>A0ABN7PLW7_TIMPD</name>
<proteinExistence type="predicted"/>
<comment type="caution">
    <text evidence="1">The sequence shown here is derived from an EMBL/GenBank/DDBJ whole genome shotgun (WGS) entry which is preliminary data.</text>
</comment>
<dbReference type="EMBL" id="CAJPIN010062249">
    <property type="protein sequence ID" value="CAG2067017.1"/>
    <property type="molecule type" value="Genomic_DNA"/>
</dbReference>
<sequence length="125" mass="14322">MQDKCVEAVSDVLYKMNEVKLEVYLCGVALTRALDSFIGNHMTRFRSVRIVANDIHAVFLRSWSPWIQRLRAVRCSRGVIYVDVFKHVTTDAQIMNITAQSLRSLAEISDTNEETFNALDLAARW</sequence>